<comment type="caution">
    <text evidence="1">The sequence shown here is derived from an EMBL/GenBank/DDBJ whole genome shotgun (WGS) entry which is preliminary data.</text>
</comment>
<reference evidence="1 2" key="1">
    <citation type="submission" date="2019-01" db="EMBL/GenBank/DDBJ databases">
        <title>Nocardioides guangzhouensis sp. nov., an actinobacterium isolated from soil.</title>
        <authorList>
            <person name="Fu Y."/>
            <person name="Cai Y."/>
            <person name="Lin Z."/>
            <person name="Chen P."/>
        </authorList>
    </citation>
    <scope>NUCLEOTIDE SEQUENCE [LARGE SCALE GENOMIC DNA]</scope>
    <source>
        <strain evidence="1 2">NBRC 105384</strain>
    </source>
</reference>
<protein>
    <recommendedName>
        <fullName evidence="3">Sulfotransferase family protein</fullName>
    </recommendedName>
</protein>
<accession>A0A4Q5IWI5</accession>
<dbReference type="Gene3D" id="3.40.50.300">
    <property type="entry name" value="P-loop containing nucleotide triphosphate hydrolases"/>
    <property type="match status" value="1"/>
</dbReference>
<dbReference type="EMBL" id="SDPU01000032">
    <property type="protein sequence ID" value="RYU10323.1"/>
    <property type="molecule type" value="Genomic_DNA"/>
</dbReference>
<dbReference type="SUPFAM" id="SSF52540">
    <property type="entry name" value="P-loop containing nucleoside triphosphate hydrolases"/>
    <property type="match status" value="1"/>
</dbReference>
<gene>
    <name evidence="1" type="ORF">ETU37_18275</name>
</gene>
<keyword evidence="2" id="KW-1185">Reference proteome</keyword>
<dbReference type="OrthoDB" id="5144031at2"/>
<evidence type="ECO:0008006" key="3">
    <source>
        <dbReference type="Google" id="ProtNLM"/>
    </source>
</evidence>
<dbReference type="Proteomes" id="UP000291189">
    <property type="component" value="Unassembled WGS sequence"/>
</dbReference>
<sequence length="407" mass="45269">MTAKVILHVGAPKTGTSYVQDLLFTHREELAAAGTLYPADRFDAHFLAALDLMELQWGGLEKQAVGAWDRLAEQVRGWDGTVIVSHEILATATPTQVRRAFASFGDGVEVHVVLSARDLVRQIPAEWQENVKHRRVVGYRDFLDKITDPARKGTLASWFWGVQEVPDILDRWGSSLPASQVHVVTVPPPGAPRGLLWERFASVFGLDAATYAKPSGRDNPSMGVPETALIRRINERVNNGVLANEDYRQFVRELLAHQHLSRRTGSPRLTLPPDVRAWAEDLSETWIKVLAAKGYDVVGSLDDLRPAPASRSEAEASFADPDAPDEDQVAEASLDAIVTLLQENARLQAREHALREDVHAAHRELDRVRGLWFRVKRRLVREADGNAVLGRALSFYRRVRGSSSRSA</sequence>
<evidence type="ECO:0000313" key="1">
    <source>
        <dbReference type="EMBL" id="RYU10323.1"/>
    </source>
</evidence>
<proteinExistence type="predicted"/>
<organism evidence="1 2">
    <name type="scientific">Nocardioides iriomotensis</name>
    <dbReference type="NCBI Taxonomy" id="715784"/>
    <lineage>
        <taxon>Bacteria</taxon>
        <taxon>Bacillati</taxon>
        <taxon>Actinomycetota</taxon>
        <taxon>Actinomycetes</taxon>
        <taxon>Propionibacteriales</taxon>
        <taxon>Nocardioidaceae</taxon>
        <taxon>Nocardioides</taxon>
    </lineage>
</organism>
<dbReference type="InterPro" id="IPR027417">
    <property type="entry name" value="P-loop_NTPase"/>
</dbReference>
<evidence type="ECO:0000313" key="2">
    <source>
        <dbReference type="Proteomes" id="UP000291189"/>
    </source>
</evidence>
<dbReference type="RefSeq" id="WP_129988759.1">
    <property type="nucleotide sequence ID" value="NZ_SDPU01000032.1"/>
</dbReference>
<name>A0A4Q5IWI5_9ACTN</name>
<dbReference type="AlphaFoldDB" id="A0A4Q5IWI5"/>